<evidence type="ECO:0000313" key="2">
    <source>
        <dbReference type="Proteomes" id="UP000501705"/>
    </source>
</evidence>
<sequence length="281" mass="31305">MERNCDTCLRPTPSYICTACTRLVHRDLVSVPWLAHQLQITLTRRDKLGGPYRDGGRTSERPLAYNAEASDAAWVLRDTLRVWTEELSTHIGIAFAPVWTHHRAEFIGPLRPGEKRLPTSYRPTAVDYAGWLAHHIARLQQLPDAARLQDEIAYACRAAAFTVDRREGAVFAGPCPCGVGGLFGRRDSDRLHCRSCGAKVARRENDVRVYEQLGQRFLPASDMVIAVQAALGVAVSRKRIHDLSYRRHNPVRRVTDTTGRKLYSAADVLAALGGHRFATAA</sequence>
<organism evidence="1 2">
    <name type="scientific">Nocardia brasiliensis</name>
    <dbReference type="NCBI Taxonomy" id="37326"/>
    <lineage>
        <taxon>Bacteria</taxon>
        <taxon>Bacillati</taxon>
        <taxon>Actinomycetota</taxon>
        <taxon>Actinomycetes</taxon>
        <taxon>Mycobacteriales</taxon>
        <taxon>Nocardiaceae</taxon>
        <taxon>Nocardia</taxon>
    </lineage>
</organism>
<protein>
    <submittedName>
        <fullName evidence="1">Uncharacterized protein</fullName>
    </submittedName>
</protein>
<dbReference type="EMBL" id="CP046171">
    <property type="protein sequence ID" value="QIS06779.1"/>
    <property type="molecule type" value="Genomic_DNA"/>
</dbReference>
<name>A0A6G9Y0P5_NOCBR</name>
<dbReference type="Proteomes" id="UP000501705">
    <property type="component" value="Chromosome"/>
</dbReference>
<reference evidence="1 2" key="1">
    <citation type="journal article" date="2019" name="ACS Chem. Biol.">
        <title>Identification and Mobilization of a Cryptic Antibiotic Biosynthesis Gene Locus from a Human-Pathogenic Nocardia Isolate.</title>
        <authorList>
            <person name="Herisse M."/>
            <person name="Ishida K."/>
            <person name="Porter J.L."/>
            <person name="Howden B."/>
            <person name="Hertweck C."/>
            <person name="Stinear T.P."/>
            <person name="Pidot S.J."/>
        </authorList>
    </citation>
    <scope>NUCLEOTIDE SEQUENCE [LARGE SCALE GENOMIC DNA]</scope>
    <source>
        <strain evidence="1 2">AUSMDU00024985</strain>
    </source>
</reference>
<evidence type="ECO:0000313" key="1">
    <source>
        <dbReference type="EMBL" id="QIS06779.1"/>
    </source>
</evidence>
<dbReference type="AlphaFoldDB" id="A0A6G9Y0P5"/>
<accession>A0A6G9Y0P5</accession>
<proteinExistence type="predicted"/>
<gene>
    <name evidence="1" type="ORF">F5X71_34715</name>
</gene>